<dbReference type="OrthoDB" id="8612318at2"/>
<keyword evidence="1" id="KW-0732">Signal</keyword>
<sequence>MKWFLMILLSYVMSCSAIENNKYWNIRYDEKGIPLVDVVFLNEKHTLMLDTGSSSGLHLELDSFNKLKNNDVNNINDEKAHRFIDVTGMEQKVSSIKISQLEISNIYFRDFEVVNLKPWGLAIGGELPKSEVIGLGMFKNQIVMKFQK</sequence>
<proteinExistence type="predicted"/>
<gene>
    <name evidence="2" type="ORF">A3Q29_12335</name>
</gene>
<reference evidence="2 3" key="1">
    <citation type="submission" date="2016-03" db="EMBL/GenBank/DDBJ databases">
        <title>Genome sequence of Providencia stuartii strain, isolated from the salivary glands of larval Lucilia sericata.</title>
        <authorList>
            <person name="Yuan Y."/>
            <person name="Zhang Y."/>
            <person name="Fu S."/>
            <person name="Crippen T.L."/>
            <person name="Visi D."/>
            <person name="Benbow M.E."/>
            <person name="Allen M."/>
            <person name="Tomberlin J.K."/>
            <person name="Sze S.-H."/>
            <person name="Tarone A.M."/>
        </authorList>
    </citation>
    <scope>NUCLEOTIDE SEQUENCE [LARGE SCALE GENOMIC DNA]</scope>
    <source>
        <strain evidence="2 3">Crippen</strain>
    </source>
</reference>
<dbReference type="EMBL" id="LVIE01000002">
    <property type="protein sequence ID" value="OHT25776.1"/>
    <property type="molecule type" value="Genomic_DNA"/>
</dbReference>
<keyword evidence="3" id="KW-1185">Reference proteome</keyword>
<evidence type="ECO:0000313" key="2">
    <source>
        <dbReference type="EMBL" id="OHT25776.1"/>
    </source>
</evidence>
<dbReference type="RefSeq" id="WP_070925189.1">
    <property type="nucleotide sequence ID" value="NZ_VAUE01000001.1"/>
</dbReference>
<accession>A0A1S1HWN5</accession>
<evidence type="ECO:0000256" key="1">
    <source>
        <dbReference type="SAM" id="SignalP"/>
    </source>
</evidence>
<feature type="signal peptide" evidence="1">
    <location>
        <begin position="1"/>
        <end position="17"/>
    </location>
</feature>
<evidence type="ECO:0008006" key="4">
    <source>
        <dbReference type="Google" id="ProtNLM"/>
    </source>
</evidence>
<evidence type="ECO:0000313" key="3">
    <source>
        <dbReference type="Proteomes" id="UP000179588"/>
    </source>
</evidence>
<feature type="chain" id="PRO_5010320109" description="Aspartyl protease" evidence="1">
    <location>
        <begin position="18"/>
        <end position="148"/>
    </location>
</feature>
<protein>
    <recommendedName>
        <fullName evidence="4">Aspartyl protease</fullName>
    </recommendedName>
</protein>
<dbReference type="AlphaFoldDB" id="A0A1S1HWN5"/>
<organism evidence="2 3">
    <name type="scientific">Providencia stuartii</name>
    <dbReference type="NCBI Taxonomy" id="588"/>
    <lineage>
        <taxon>Bacteria</taxon>
        <taxon>Pseudomonadati</taxon>
        <taxon>Pseudomonadota</taxon>
        <taxon>Gammaproteobacteria</taxon>
        <taxon>Enterobacterales</taxon>
        <taxon>Morganellaceae</taxon>
        <taxon>Providencia</taxon>
    </lineage>
</organism>
<comment type="caution">
    <text evidence="2">The sequence shown here is derived from an EMBL/GenBank/DDBJ whole genome shotgun (WGS) entry which is preliminary data.</text>
</comment>
<name>A0A1S1HWN5_PROST</name>
<dbReference type="Proteomes" id="UP000179588">
    <property type="component" value="Unassembled WGS sequence"/>
</dbReference>